<dbReference type="Gene3D" id="3.30.450.150">
    <property type="entry name" value="Haem-degrading domain"/>
    <property type="match status" value="1"/>
</dbReference>
<dbReference type="EMBL" id="JBHUHP010000004">
    <property type="protein sequence ID" value="MFD2090976.1"/>
    <property type="molecule type" value="Genomic_DNA"/>
</dbReference>
<dbReference type="SUPFAM" id="SSF143744">
    <property type="entry name" value="GlcG-like"/>
    <property type="match status" value="1"/>
</dbReference>
<evidence type="ECO:0000256" key="1">
    <source>
        <dbReference type="HAMAP-Rule" id="MF_00761"/>
    </source>
</evidence>
<dbReference type="InterPro" id="IPR005624">
    <property type="entry name" value="PduO/GlcC-like"/>
</dbReference>
<comment type="caution">
    <text evidence="2">The sequence shown here is derived from an EMBL/GenBank/DDBJ whole genome shotgun (WGS) entry which is preliminary data.</text>
</comment>
<dbReference type="InterPro" id="IPR010371">
    <property type="entry name" value="YBR137W-like"/>
</dbReference>
<keyword evidence="3" id="KW-1185">Reference proteome</keyword>
<dbReference type="Proteomes" id="UP001597402">
    <property type="component" value="Unassembled WGS sequence"/>
</dbReference>
<evidence type="ECO:0000313" key="3">
    <source>
        <dbReference type="Proteomes" id="UP001597402"/>
    </source>
</evidence>
<proteinExistence type="inferred from homology"/>
<gene>
    <name evidence="2" type="ORF">ACFSHS_05250</name>
</gene>
<dbReference type="PIRSF" id="PIRSF008757">
    <property type="entry name" value="UCP008757"/>
    <property type="match status" value="1"/>
</dbReference>
<organism evidence="2 3">
    <name type="scientific">Blastococcus deserti</name>
    <dbReference type="NCBI Taxonomy" id="2259033"/>
    <lineage>
        <taxon>Bacteria</taxon>
        <taxon>Bacillati</taxon>
        <taxon>Actinomycetota</taxon>
        <taxon>Actinomycetes</taxon>
        <taxon>Geodermatophilales</taxon>
        <taxon>Geodermatophilaceae</taxon>
        <taxon>Blastococcus</taxon>
    </lineage>
</organism>
<dbReference type="Pfam" id="PF03928">
    <property type="entry name" value="HbpS-like"/>
    <property type="match status" value="1"/>
</dbReference>
<name>A0ABW4X6C1_9ACTN</name>
<dbReference type="PANTHER" id="PTHR28255">
    <property type="match status" value="1"/>
</dbReference>
<dbReference type="InterPro" id="IPR038084">
    <property type="entry name" value="PduO/GlcC-like_sf"/>
</dbReference>
<protein>
    <recommendedName>
        <fullName evidence="1">UPF0303 protein ACFSHS_05250</fullName>
    </recommendedName>
</protein>
<comment type="similarity">
    <text evidence="1">Belongs to the UPF0303 family.</text>
</comment>
<accession>A0ABW4X6C1</accession>
<dbReference type="RefSeq" id="WP_376872688.1">
    <property type="nucleotide sequence ID" value="NZ_JBHUHP010000004.1"/>
</dbReference>
<dbReference type="HAMAP" id="MF_00761">
    <property type="entry name" value="UPF0303"/>
    <property type="match status" value="1"/>
</dbReference>
<sequence>MSDQPYTMADLAAEEQELHLSSFTNDDAWALGSALVAAGRDQGAPIAVDVTRNRHQLFHAALAGATPDNDAWIRRKAAVVERFGHSSLYVRQASIERGTTFEAEFGLDPDGYAAHGGAFPVLVRSVGPVGVVVVSGLPQVDDHRMVVAALRAHLAARI</sequence>
<dbReference type="NCBIfam" id="NF002696">
    <property type="entry name" value="PRK02487.1-5"/>
    <property type="match status" value="1"/>
</dbReference>
<evidence type="ECO:0000313" key="2">
    <source>
        <dbReference type="EMBL" id="MFD2090976.1"/>
    </source>
</evidence>
<reference evidence="3" key="1">
    <citation type="journal article" date="2019" name="Int. J. Syst. Evol. Microbiol.">
        <title>The Global Catalogue of Microorganisms (GCM) 10K type strain sequencing project: providing services to taxonomists for standard genome sequencing and annotation.</title>
        <authorList>
            <consortium name="The Broad Institute Genomics Platform"/>
            <consortium name="The Broad Institute Genome Sequencing Center for Infectious Disease"/>
            <person name="Wu L."/>
            <person name="Ma J."/>
        </authorList>
    </citation>
    <scope>NUCLEOTIDE SEQUENCE [LARGE SCALE GENOMIC DNA]</scope>
    <source>
        <strain evidence="3">JCM 3338</strain>
    </source>
</reference>
<dbReference type="PANTHER" id="PTHR28255:SF1">
    <property type="entry name" value="UPF0303 PROTEIN YBR137W"/>
    <property type="match status" value="1"/>
</dbReference>